<gene>
    <name evidence="2" type="ORF">H8E29_04425</name>
</gene>
<dbReference type="Proteomes" id="UP000614469">
    <property type="component" value="Unassembled WGS sequence"/>
</dbReference>
<dbReference type="PANTHER" id="PTHR46211:SF1">
    <property type="entry name" value="GLYCEROPHOSPHODIESTER PHOSPHODIESTERASE, CYTOPLASMIC"/>
    <property type="match status" value="1"/>
</dbReference>
<dbReference type="GO" id="GO:0008081">
    <property type="term" value="F:phosphoric diester hydrolase activity"/>
    <property type="evidence" value="ECO:0007669"/>
    <property type="project" value="InterPro"/>
</dbReference>
<organism evidence="2 3">
    <name type="scientific">Candidatus Desulfolinea nitratireducens</name>
    <dbReference type="NCBI Taxonomy" id="2841698"/>
    <lineage>
        <taxon>Bacteria</taxon>
        <taxon>Bacillati</taxon>
        <taxon>Chloroflexota</taxon>
        <taxon>Anaerolineae</taxon>
        <taxon>Anaerolineales</taxon>
        <taxon>Anaerolineales incertae sedis</taxon>
        <taxon>Candidatus Desulfolinea</taxon>
    </lineage>
</organism>
<dbReference type="AlphaFoldDB" id="A0A8J6NIF9"/>
<dbReference type="PANTHER" id="PTHR46211">
    <property type="entry name" value="GLYCEROPHOSPHORYL DIESTER PHOSPHODIESTERASE"/>
    <property type="match status" value="1"/>
</dbReference>
<protein>
    <submittedName>
        <fullName evidence="2">Glycerophosphodiester phosphodiesterase</fullName>
    </submittedName>
</protein>
<dbReference type="SUPFAM" id="SSF51695">
    <property type="entry name" value="PLC-like phosphodiesterases"/>
    <property type="match status" value="1"/>
</dbReference>
<dbReference type="Pfam" id="PF03009">
    <property type="entry name" value="GDPD"/>
    <property type="match status" value="1"/>
</dbReference>
<dbReference type="InterPro" id="IPR017946">
    <property type="entry name" value="PLC-like_Pdiesterase_TIM-brl"/>
</dbReference>
<evidence type="ECO:0000313" key="2">
    <source>
        <dbReference type="EMBL" id="MBC8334488.1"/>
    </source>
</evidence>
<proteinExistence type="predicted"/>
<evidence type="ECO:0000259" key="1">
    <source>
        <dbReference type="PROSITE" id="PS51704"/>
    </source>
</evidence>
<dbReference type="GO" id="GO:0006629">
    <property type="term" value="P:lipid metabolic process"/>
    <property type="evidence" value="ECO:0007669"/>
    <property type="project" value="InterPro"/>
</dbReference>
<dbReference type="PROSITE" id="PS51704">
    <property type="entry name" value="GP_PDE"/>
    <property type="match status" value="1"/>
</dbReference>
<feature type="domain" description="GP-PDE" evidence="1">
    <location>
        <begin position="8"/>
        <end position="239"/>
    </location>
</feature>
<dbReference type="Gene3D" id="3.20.20.190">
    <property type="entry name" value="Phosphatidylinositol (PI) phosphodiesterase"/>
    <property type="match status" value="1"/>
</dbReference>
<name>A0A8J6NIF9_9CHLR</name>
<dbReference type="InterPro" id="IPR030395">
    <property type="entry name" value="GP_PDE_dom"/>
</dbReference>
<reference evidence="2 3" key="1">
    <citation type="submission" date="2020-08" db="EMBL/GenBank/DDBJ databases">
        <title>Bridging the membrane lipid divide: bacteria of the FCB group superphylum have the potential to synthesize archaeal ether lipids.</title>
        <authorList>
            <person name="Villanueva L."/>
            <person name="Von Meijenfeldt F.A.B."/>
            <person name="Westbye A.B."/>
            <person name="Yadav S."/>
            <person name="Hopmans E.C."/>
            <person name="Dutilh B.E."/>
            <person name="Sinninghe Damste J.S."/>
        </authorList>
    </citation>
    <scope>NUCLEOTIDE SEQUENCE [LARGE SCALE GENOMIC DNA]</scope>
    <source>
        <strain evidence="2">NIOZ-UU36</strain>
    </source>
</reference>
<comment type="caution">
    <text evidence="2">The sequence shown here is derived from an EMBL/GenBank/DDBJ whole genome shotgun (WGS) entry which is preliminary data.</text>
</comment>
<dbReference type="EMBL" id="JACNJN010000068">
    <property type="protein sequence ID" value="MBC8334488.1"/>
    <property type="molecule type" value="Genomic_DNA"/>
</dbReference>
<accession>A0A8J6NIF9</accession>
<evidence type="ECO:0000313" key="3">
    <source>
        <dbReference type="Proteomes" id="UP000614469"/>
    </source>
</evidence>
<sequence>MLSRLPSPVIFAHRGASAYLPENTLAAFELAHQQGADGIELDVKLSADGIPVVIHDATVDRTTNGSGRVADLELATLQKLDAGDGQQIPTLDEVFASIGGQLLINVELTNYKTPTDQLVSKVVEVVEKHALSKSILFSSFFSNNLKQAATLLPQTPRGLLALPGLLGWWARTFGFRFGDYQALHPVYKNTTPQLIDRVHRLGKRVHVWTVNTADEMRQLARWNVDGIFTDDPQLAVEIFERA</sequence>